<organism evidence="1 2">
    <name type="scientific">Rhizobium mongolense</name>
    <dbReference type="NCBI Taxonomy" id="57676"/>
    <lineage>
        <taxon>Bacteria</taxon>
        <taxon>Pseudomonadati</taxon>
        <taxon>Pseudomonadota</taxon>
        <taxon>Alphaproteobacteria</taxon>
        <taxon>Hyphomicrobiales</taxon>
        <taxon>Rhizobiaceae</taxon>
        <taxon>Rhizobium/Agrobacterium group</taxon>
        <taxon>Rhizobium</taxon>
    </lineage>
</organism>
<dbReference type="EMBL" id="JACIFX010000030">
    <property type="protein sequence ID" value="MBB4233218.1"/>
    <property type="molecule type" value="Genomic_DNA"/>
</dbReference>
<dbReference type="Proteomes" id="UP000551353">
    <property type="component" value="Unassembled WGS sequence"/>
</dbReference>
<evidence type="ECO:0000313" key="1">
    <source>
        <dbReference type="EMBL" id="MBB4233218.1"/>
    </source>
</evidence>
<protein>
    <submittedName>
        <fullName evidence="1">Cytochrome P450</fullName>
    </submittedName>
</protein>
<dbReference type="InterPro" id="IPR036396">
    <property type="entry name" value="Cyt_P450_sf"/>
</dbReference>
<keyword evidence="2" id="KW-1185">Reference proteome</keyword>
<dbReference type="SUPFAM" id="SSF48264">
    <property type="entry name" value="Cytochrome P450"/>
    <property type="match status" value="1"/>
</dbReference>
<evidence type="ECO:0000313" key="2">
    <source>
        <dbReference type="Proteomes" id="UP000551353"/>
    </source>
</evidence>
<dbReference type="Gene3D" id="1.10.630.10">
    <property type="entry name" value="Cytochrome P450"/>
    <property type="match status" value="1"/>
</dbReference>
<reference evidence="1 2" key="1">
    <citation type="submission" date="2020-08" db="EMBL/GenBank/DDBJ databases">
        <title>Genomic Encyclopedia of Type Strains, Phase IV (KMG-V): Genome sequencing to study the core and pangenomes of soil and plant-associated prokaryotes.</title>
        <authorList>
            <person name="Whitman W."/>
        </authorList>
    </citation>
    <scope>NUCLEOTIDE SEQUENCE [LARGE SCALE GENOMIC DNA]</scope>
    <source>
        <strain evidence="1 2">SEMIA 4087</strain>
    </source>
</reference>
<proteinExistence type="predicted"/>
<comment type="caution">
    <text evidence="1">The sequence shown here is derived from an EMBL/GenBank/DDBJ whole genome shotgun (WGS) entry which is preliminary data.</text>
</comment>
<accession>A0ABR6IZM8</accession>
<gene>
    <name evidence="1" type="ORF">GGD56_007122</name>
</gene>
<name>A0ABR6IZM8_9HYPH</name>
<sequence>METYAQLLLASMEDSQPFVLACRVITRARNQRKALQDLETSSSHRSIFSQALGESWSMIPLDIDPPTHGIFLTLLNPLFSPRRVRDLLPMRRQ</sequence>